<reference evidence="1 2" key="1">
    <citation type="submission" date="2024-01" db="EMBL/GenBank/DDBJ databases">
        <title>The genomes of 5 underutilized Papilionoideae crops provide insights into root nodulation and disease resistanc.</title>
        <authorList>
            <person name="Yuan L."/>
        </authorList>
    </citation>
    <scope>NUCLEOTIDE SEQUENCE [LARGE SCALE GENOMIC DNA]</scope>
    <source>
        <strain evidence="1">ZHUSHIDOU_FW_LH</strain>
        <tissue evidence="1">Leaf</tissue>
    </source>
</reference>
<keyword evidence="2" id="KW-1185">Reference proteome</keyword>
<evidence type="ECO:0000313" key="1">
    <source>
        <dbReference type="EMBL" id="KAK7275289.1"/>
    </source>
</evidence>
<dbReference type="AlphaFoldDB" id="A0AAN9IEF3"/>
<name>A0AAN9IEF3_CROPI</name>
<dbReference type="EMBL" id="JAYWIO010000003">
    <property type="protein sequence ID" value="KAK7275289.1"/>
    <property type="molecule type" value="Genomic_DNA"/>
</dbReference>
<proteinExistence type="predicted"/>
<protein>
    <submittedName>
        <fullName evidence="1">Uncharacterized protein</fullName>
    </submittedName>
</protein>
<sequence length="160" mass="18190">MPHSTHDQNQGIEKVSDLINEDLWCWKRDIVYQAFSNIEANYNLSIQLQRSVTMDRMIRDLKKDDEYSARSSCRVTLNQHAKFEASSSSVGQNLNWKNPQKVSCMPRVKDLLPVTTQEKLDFDASLGEGARIGGGLVICDHYGAILAMATRRTREVLDLM</sequence>
<dbReference type="Proteomes" id="UP001372338">
    <property type="component" value="Unassembled WGS sequence"/>
</dbReference>
<comment type="caution">
    <text evidence="1">The sequence shown here is derived from an EMBL/GenBank/DDBJ whole genome shotgun (WGS) entry which is preliminary data.</text>
</comment>
<gene>
    <name evidence="1" type="ORF">RIF29_16401</name>
</gene>
<evidence type="ECO:0000313" key="2">
    <source>
        <dbReference type="Proteomes" id="UP001372338"/>
    </source>
</evidence>
<organism evidence="1 2">
    <name type="scientific">Crotalaria pallida</name>
    <name type="common">Smooth rattlebox</name>
    <name type="synonym">Crotalaria striata</name>
    <dbReference type="NCBI Taxonomy" id="3830"/>
    <lineage>
        <taxon>Eukaryota</taxon>
        <taxon>Viridiplantae</taxon>
        <taxon>Streptophyta</taxon>
        <taxon>Embryophyta</taxon>
        <taxon>Tracheophyta</taxon>
        <taxon>Spermatophyta</taxon>
        <taxon>Magnoliopsida</taxon>
        <taxon>eudicotyledons</taxon>
        <taxon>Gunneridae</taxon>
        <taxon>Pentapetalae</taxon>
        <taxon>rosids</taxon>
        <taxon>fabids</taxon>
        <taxon>Fabales</taxon>
        <taxon>Fabaceae</taxon>
        <taxon>Papilionoideae</taxon>
        <taxon>50 kb inversion clade</taxon>
        <taxon>genistoids sensu lato</taxon>
        <taxon>core genistoids</taxon>
        <taxon>Crotalarieae</taxon>
        <taxon>Crotalaria</taxon>
    </lineage>
</organism>
<accession>A0AAN9IEF3</accession>